<dbReference type="EMBL" id="CP108085">
    <property type="protein sequence ID" value="WUP76551.1"/>
    <property type="molecule type" value="Genomic_DNA"/>
</dbReference>
<dbReference type="InterPro" id="IPR012337">
    <property type="entry name" value="RNaseH-like_sf"/>
</dbReference>
<dbReference type="InterPro" id="IPR009057">
    <property type="entry name" value="Homeodomain-like_sf"/>
</dbReference>
<dbReference type="PROSITE" id="PS50994">
    <property type="entry name" value="INTEGRASE"/>
    <property type="match status" value="1"/>
</dbReference>
<proteinExistence type="predicted"/>
<protein>
    <submittedName>
        <fullName evidence="4">IS3 family transposase</fullName>
    </submittedName>
</protein>
<dbReference type="InterPro" id="IPR002514">
    <property type="entry name" value="Transposase_8"/>
</dbReference>
<evidence type="ECO:0000259" key="3">
    <source>
        <dbReference type="PROSITE" id="PS50994"/>
    </source>
</evidence>
<dbReference type="InterPro" id="IPR036388">
    <property type="entry name" value="WH-like_DNA-bd_sf"/>
</dbReference>
<dbReference type="GeneID" id="91540689"/>
<dbReference type="Gene3D" id="1.10.10.10">
    <property type="entry name" value="Winged helix-like DNA-binding domain superfamily/Winged helix DNA-binding domain"/>
    <property type="match status" value="1"/>
</dbReference>
<dbReference type="EMBL" id="CP108085">
    <property type="protein sequence ID" value="WUP76163.1"/>
    <property type="molecule type" value="Genomic_DNA"/>
</dbReference>
<dbReference type="RefSeq" id="WP_229806303.1">
    <property type="nucleotide sequence ID" value="NZ_CP108085.1"/>
</dbReference>
<keyword evidence="2" id="KW-0175">Coiled coil</keyword>
<keyword evidence="7" id="KW-1185">Reference proteome</keyword>
<evidence type="ECO:0000313" key="5">
    <source>
        <dbReference type="EMBL" id="WUP76163.1"/>
    </source>
</evidence>
<feature type="coiled-coil region" evidence="2">
    <location>
        <begin position="65"/>
        <end position="92"/>
    </location>
</feature>
<dbReference type="PANTHER" id="PTHR46889:SF4">
    <property type="entry name" value="TRANSPOSASE INSO FOR INSERTION SEQUENCE ELEMENT IS911B-RELATED"/>
    <property type="match status" value="1"/>
</dbReference>
<evidence type="ECO:0000313" key="4">
    <source>
        <dbReference type="EMBL" id="WUP72538.1"/>
    </source>
</evidence>
<dbReference type="Pfam" id="PF13276">
    <property type="entry name" value="HTH_21"/>
    <property type="match status" value="1"/>
</dbReference>
<reference evidence="4" key="1">
    <citation type="submission" date="2022-10" db="EMBL/GenBank/DDBJ databases">
        <title>The complete genomes of actinobacterial strains from the NBC collection.</title>
        <authorList>
            <person name="Joergensen T.S."/>
            <person name="Alvarez Arevalo M."/>
            <person name="Sterndorff E.B."/>
            <person name="Faurdal D."/>
            <person name="Vuksanovic O."/>
            <person name="Mourched A.-S."/>
            <person name="Charusanti P."/>
            <person name="Shaw S."/>
            <person name="Blin K."/>
            <person name="Weber T."/>
        </authorList>
    </citation>
    <scope>NUCLEOTIDE SEQUENCE</scope>
    <source>
        <strain evidence="4">NBC_00254</strain>
    </source>
</reference>
<accession>A0ABZ1SHS1</accession>
<dbReference type="Gene3D" id="3.30.420.10">
    <property type="entry name" value="Ribonuclease H-like superfamily/Ribonuclease H"/>
    <property type="match status" value="1"/>
</dbReference>
<gene>
    <name evidence="5" type="ORF">OG913_03840</name>
    <name evidence="6" type="ORF">OG913_05900</name>
    <name evidence="4" type="ORF">OG913_24295</name>
</gene>
<feature type="domain" description="Integrase catalytic" evidence="3">
    <location>
        <begin position="229"/>
        <end position="394"/>
    </location>
</feature>
<name>A0ABZ1SHS1_9ACTN</name>
<dbReference type="InterPro" id="IPR048020">
    <property type="entry name" value="Transpos_IS3"/>
</dbReference>
<dbReference type="NCBIfam" id="NF033516">
    <property type="entry name" value="transpos_IS3"/>
    <property type="match status" value="1"/>
</dbReference>
<dbReference type="Pfam" id="PF00665">
    <property type="entry name" value="rve"/>
    <property type="match status" value="1"/>
</dbReference>
<evidence type="ECO:0000313" key="6">
    <source>
        <dbReference type="EMBL" id="WUP76551.1"/>
    </source>
</evidence>
<dbReference type="InterPro" id="IPR001584">
    <property type="entry name" value="Integrase_cat-core"/>
</dbReference>
<sequence>MPAPRKYPQELRERAVRMVFEVRRQTGGAPGAIARVADQLGVHREALRGWVRQAEIDEGQRPGTSTADAQRIAELEREVRELRRANEILKAAAGFFRGRTRPTAAQVVAFIDAHRGAFGVEPICQVLQVATSTYYAAKSRPPSARAVRDAQLMAEITTVWNENFEVYGVRKMWKELNRRGTRVARCTVARLMKRLGLAGAVRGDHKRPTTTISEALTERTEDLVKRDFTAPAPNRLWVADLTYIPTASGFVYAALVIDAFSRMIVGWRLADHLRTDLALDALEMAIWRRGDGRRLEGLVHHSDRGCQYLSIRYTERLSGAGAVCSVGSRGDSYDNALAESTIGLYKTELIHRRGPWNGLDDVEIATMEWVDWYNNRRLHSACNDLPPAEFETHYRTQTATAILTPAS</sequence>
<dbReference type="Pfam" id="PF13333">
    <property type="entry name" value="rve_2"/>
    <property type="match status" value="1"/>
</dbReference>
<dbReference type="InterPro" id="IPR036397">
    <property type="entry name" value="RNaseH_sf"/>
</dbReference>
<dbReference type="Pfam" id="PF01527">
    <property type="entry name" value="HTH_Tnp_1"/>
    <property type="match status" value="1"/>
</dbReference>
<dbReference type="EMBL" id="CP108085">
    <property type="protein sequence ID" value="WUP72538.1"/>
    <property type="molecule type" value="Genomic_DNA"/>
</dbReference>
<comment type="function">
    <text evidence="1">Involved in the transposition of the insertion sequence.</text>
</comment>
<dbReference type="SUPFAM" id="SSF46689">
    <property type="entry name" value="Homeodomain-like"/>
    <property type="match status" value="1"/>
</dbReference>
<evidence type="ECO:0000256" key="2">
    <source>
        <dbReference type="SAM" id="Coils"/>
    </source>
</evidence>
<evidence type="ECO:0000313" key="7">
    <source>
        <dbReference type="Proteomes" id="UP001432011"/>
    </source>
</evidence>
<dbReference type="Proteomes" id="UP001432011">
    <property type="component" value="Chromosome"/>
</dbReference>
<dbReference type="InterPro" id="IPR025948">
    <property type="entry name" value="HTH-like_dom"/>
</dbReference>
<dbReference type="PANTHER" id="PTHR46889">
    <property type="entry name" value="TRANSPOSASE INSF FOR INSERTION SEQUENCE IS3B-RELATED"/>
    <property type="match status" value="1"/>
</dbReference>
<evidence type="ECO:0000256" key="1">
    <source>
        <dbReference type="ARBA" id="ARBA00002286"/>
    </source>
</evidence>
<dbReference type="InterPro" id="IPR050900">
    <property type="entry name" value="Transposase_IS3/IS150/IS904"/>
</dbReference>
<organism evidence="4 7">
    <name type="scientific">Microbispora hainanensis</name>
    <dbReference type="NCBI Taxonomy" id="568844"/>
    <lineage>
        <taxon>Bacteria</taxon>
        <taxon>Bacillati</taxon>
        <taxon>Actinomycetota</taxon>
        <taxon>Actinomycetes</taxon>
        <taxon>Streptosporangiales</taxon>
        <taxon>Streptosporangiaceae</taxon>
        <taxon>Microbispora</taxon>
    </lineage>
</organism>
<dbReference type="SUPFAM" id="SSF53098">
    <property type="entry name" value="Ribonuclease H-like"/>
    <property type="match status" value="1"/>
</dbReference>